<dbReference type="HAMAP" id="MF_00403_B">
    <property type="entry name" value="Ribosomal_uS12_B"/>
    <property type="match status" value="1"/>
</dbReference>
<dbReference type="GO" id="GO:0000049">
    <property type="term" value="F:tRNA binding"/>
    <property type="evidence" value="ECO:0007669"/>
    <property type="project" value="UniProtKB-UniRule"/>
</dbReference>
<evidence type="ECO:0000256" key="7">
    <source>
        <dbReference type="ARBA" id="ARBA00024962"/>
    </source>
</evidence>
<dbReference type="InterPro" id="IPR006032">
    <property type="entry name" value="Ribosomal_uS12"/>
</dbReference>
<dbReference type="Proteomes" id="UP000366872">
    <property type="component" value="Unassembled WGS sequence"/>
</dbReference>
<comment type="subunit">
    <text evidence="9 11">Part of the 30S ribosomal subunit. Contacts proteins S8 and S17. May interact with IF1 in the 30S initiation complex.</text>
</comment>
<reference evidence="13 14" key="1">
    <citation type="submission" date="2019-04" db="EMBL/GenBank/DDBJ databases">
        <authorList>
            <person name="Van Vliet M D."/>
        </authorList>
    </citation>
    <scope>NUCLEOTIDE SEQUENCE [LARGE SCALE GENOMIC DNA]</scope>
    <source>
        <strain evidence="13 14">F1</strain>
    </source>
</reference>
<keyword evidence="9 11" id="KW-0820">tRNA-binding</keyword>
<keyword evidence="3 9" id="KW-0699">rRNA-binding</keyword>
<dbReference type="FunFam" id="2.40.50.140:FF:000001">
    <property type="entry name" value="30S ribosomal protein S12"/>
    <property type="match status" value="1"/>
</dbReference>
<keyword evidence="14" id="KW-1185">Reference proteome</keyword>
<evidence type="ECO:0000256" key="1">
    <source>
        <dbReference type="ARBA" id="ARBA00003022"/>
    </source>
</evidence>
<keyword evidence="4 9" id="KW-0694">RNA-binding</keyword>
<feature type="compositionally biased region" description="Basic residues" evidence="12">
    <location>
        <begin position="9"/>
        <end position="20"/>
    </location>
</feature>
<evidence type="ECO:0000256" key="6">
    <source>
        <dbReference type="ARBA" id="ARBA00023274"/>
    </source>
</evidence>
<evidence type="ECO:0000256" key="11">
    <source>
        <dbReference type="RuleBase" id="RU003623"/>
    </source>
</evidence>
<evidence type="ECO:0000256" key="2">
    <source>
        <dbReference type="ARBA" id="ARBA00005657"/>
    </source>
</evidence>
<dbReference type="AlphaFoldDB" id="A0A6C2U6W0"/>
<dbReference type="InterPro" id="IPR012340">
    <property type="entry name" value="NA-bd_OB-fold"/>
</dbReference>
<protein>
    <recommendedName>
        <fullName evidence="8 9">Small ribosomal subunit protein uS12</fullName>
    </recommendedName>
</protein>
<dbReference type="PROSITE" id="PS00055">
    <property type="entry name" value="RIBOSOMAL_S12"/>
    <property type="match status" value="1"/>
</dbReference>
<evidence type="ECO:0000256" key="8">
    <source>
        <dbReference type="ARBA" id="ARBA00035161"/>
    </source>
</evidence>
<evidence type="ECO:0000256" key="3">
    <source>
        <dbReference type="ARBA" id="ARBA00022730"/>
    </source>
</evidence>
<comment type="function">
    <text evidence="1 9 11">With S4 and S5 plays an important role in translational accuracy.</text>
</comment>
<dbReference type="NCBIfam" id="TIGR00981">
    <property type="entry name" value="rpsL_bact"/>
    <property type="match status" value="1"/>
</dbReference>
<dbReference type="GO" id="GO:0003735">
    <property type="term" value="F:structural constituent of ribosome"/>
    <property type="evidence" value="ECO:0007669"/>
    <property type="project" value="InterPro"/>
</dbReference>
<dbReference type="PRINTS" id="PR01034">
    <property type="entry name" value="RIBOSOMALS12"/>
</dbReference>
<dbReference type="CDD" id="cd03368">
    <property type="entry name" value="Ribosomal_S12"/>
    <property type="match status" value="1"/>
</dbReference>
<dbReference type="GO" id="GO:0019843">
    <property type="term" value="F:rRNA binding"/>
    <property type="evidence" value="ECO:0007669"/>
    <property type="project" value="UniProtKB-UniRule"/>
</dbReference>
<feature type="region of interest" description="Disordered" evidence="12">
    <location>
        <begin position="1"/>
        <end position="24"/>
    </location>
</feature>
<evidence type="ECO:0000256" key="12">
    <source>
        <dbReference type="SAM" id="MobiDB-lite"/>
    </source>
</evidence>
<organism evidence="13 14">
    <name type="scientific">Pontiella desulfatans</name>
    <dbReference type="NCBI Taxonomy" id="2750659"/>
    <lineage>
        <taxon>Bacteria</taxon>
        <taxon>Pseudomonadati</taxon>
        <taxon>Kiritimatiellota</taxon>
        <taxon>Kiritimatiellia</taxon>
        <taxon>Kiritimatiellales</taxon>
        <taxon>Pontiellaceae</taxon>
        <taxon>Pontiella</taxon>
    </lineage>
</organism>
<comment type="similarity">
    <text evidence="2 9 10">Belongs to the universal ribosomal protein uS12 family.</text>
</comment>
<comment type="function">
    <text evidence="7 9 11">Interacts with and stabilizes bases of the 16S rRNA that are involved in tRNA selection in the A site and with the mRNA backbone. Located at the interface of the 30S and 50S subunits, it traverses the body of the 30S subunit contacting proteins on the other side and probably holding the rRNA structure together. The combined cluster of proteins S8, S12 and S17 appears to hold together the shoulder and platform of the 30S subunit.</text>
</comment>
<keyword evidence="5 9" id="KW-0689">Ribosomal protein</keyword>
<dbReference type="Pfam" id="PF00164">
    <property type="entry name" value="Ribosom_S12_S23"/>
    <property type="match status" value="1"/>
</dbReference>
<evidence type="ECO:0000256" key="10">
    <source>
        <dbReference type="RuleBase" id="RU003622"/>
    </source>
</evidence>
<dbReference type="RefSeq" id="WP_136081333.1">
    <property type="nucleotide sequence ID" value="NZ_CAAHFG010000003.1"/>
</dbReference>
<evidence type="ECO:0000313" key="14">
    <source>
        <dbReference type="Proteomes" id="UP000366872"/>
    </source>
</evidence>
<evidence type="ECO:0000256" key="9">
    <source>
        <dbReference type="HAMAP-Rule" id="MF_00403"/>
    </source>
</evidence>
<dbReference type="PANTHER" id="PTHR11652">
    <property type="entry name" value="30S RIBOSOMAL PROTEIN S12 FAMILY MEMBER"/>
    <property type="match status" value="1"/>
</dbReference>
<dbReference type="SUPFAM" id="SSF50249">
    <property type="entry name" value="Nucleic acid-binding proteins"/>
    <property type="match status" value="1"/>
</dbReference>
<name>A0A6C2U6W0_PONDE</name>
<gene>
    <name evidence="9 13" type="primary">rpsL</name>
    <name evidence="13" type="ORF">PDESU_04345</name>
</gene>
<evidence type="ECO:0000256" key="4">
    <source>
        <dbReference type="ARBA" id="ARBA00022884"/>
    </source>
</evidence>
<evidence type="ECO:0000313" key="13">
    <source>
        <dbReference type="EMBL" id="VGO15760.1"/>
    </source>
</evidence>
<sequence>MPTINQLVRKPRAAQKKKSKSPALATCPQRRGVCLLVKTQTPKKPNSALRKVARVRLTNGREVNAYIGGEGHNLQEHSMVLVRGGRVKDLPGVRYHIVRGALDCLGVANRKRGRSKYGAKRPKA</sequence>
<keyword evidence="6 9" id="KW-0687">Ribonucleoprotein</keyword>
<dbReference type="InterPro" id="IPR005679">
    <property type="entry name" value="Ribosomal_uS12_bac"/>
</dbReference>
<evidence type="ECO:0000256" key="5">
    <source>
        <dbReference type="ARBA" id="ARBA00022980"/>
    </source>
</evidence>
<dbReference type="Gene3D" id="2.40.50.140">
    <property type="entry name" value="Nucleic acid-binding proteins"/>
    <property type="match status" value="1"/>
</dbReference>
<accession>A0A6C2U6W0</accession>
<dbReference type="GO" id="GO:0015935">
    <property type="term" value="C:small ribosomal subunit"/>
    <property type="evidence" value="ECO:0007669"/>
    <property type="project" value="InterPro"/>
</dbReference>
<dbReference type="EMBL" id="CAAHFG010000003">
    <property type="protein sequence ID" value="VGO15760.1"/>
    <property type="molecule type" value="Genomic_DNA"/>
</dbReference>
<proteinExistence type="inferred from homology"/>
<dbReference type="GO" id="GO:0006412">
    <property type="term" value="P:translation"/>
    <property type="evidence" value="ECO:0007669"/>
    <property type="project" value="UniProtKB-UniRule"/>
</dbReference>
<dbReference type="PIRSF" id="PIRSF002133">
    <property type="entry name" value="Ribosomal_S12/S23"/>
    <property type="match status" value="1"/>
</dbReference>